<dbReference type="CDD" id="cd07125">
    <property type="entry name" value="ALDH_PutA-P5CDH"/>
    <property type="match status" value="1"/>
</dbReference>
<comment type="catalytic activity">
    <reaction evidence="5">
        <text>L-glutamate 5-semialdehyde + NAD(+) + H2O = L-glutamate + NADH + 2 H(+)</text>
        <dbReference type="Rhea" id="RHEA:30235"/>
        <dbReference type="ChEBI" id="CHEBI:15377"/>
        <dbReference type="ChEBI" id="CHEBI:15378"/>
        <dbReference type="ChEBI" id="CHEBI:29985"/>
        <dbReference type="ChEBI" id="CHEBI:57540"/>
        <dbReference type="ChEBI" id="CHEBI:57945"/>
        <dbReference type="ChEBI" id="CHEBI:58066"/>
        <dbReference type="EC" id="1.2.1.88"/>
    </reaction>
</comment>
<dbReference type="Pfam" id="PF14850">
    <property type="entry name" value="Pro_dh-DNA_bdg"/>
    <property type="match status" value="1"/>
</dbReference>
<dbReference type="Gene3D" id="3.40.309.10">
    <property type="entry name" value="Aldehyde Dehydrogenase, Chain A, domain 2"/>
    <property type="match status" value="1"/>
</dbReference>
<keyword evidence="4" id="KW-0520">NAD</keyword>
<dbReference type="InterPro" id="IPR002872">
    <property type="entry name" value="Proline_DH_dom"/>
</dbReference>
<dbReference type="PROSITE" id="PS00070">
    <property type="entry name" value="ALDEHYDE_DEHYDR_CYS"/>
    <property type="match status" value="1"/>
</dbReference>
<dbReference type="InterPro" id="IPR015590">
    <property type="entry name" value="Aldehyde_DH_dom"/>
</dbReference>
<keyword evidence="3 9" id="KW-0560">Oxidoreductase</keyword>
<dbReference type="GO" id="GO:0004657">
    <property type="term" value="F:proline dehydrogenase activity"/>
    <property type="evidence" value="ECO:0007669"/>
    <property type="project" value="InterPro"/>
</dbReference>
<dbReference type="GO" id="GO:0009898">
    <property type="term" value="C:cytoplasmic side of plasma membrane"/>
    <property type="evidence" value="ECO:0007669"/>
    <property type="project" value="TreeGrafter"/>
</dbReference>
<dbReference type="InterPro" id="IPR024082">
    <property type="entry name" value="PRODH_PutA_dom_II"/>
</dbReference>
<dbReference type="Gene3D" id="3.40.605.10">
    <property type="entry name" value="Aldehyde Dehydrogenase, Chain A, domain 1"/>
    <property type="match status" value="1"/>
</dbReference>
<evidence type="ECO:0000259" key="6">
    <source>
        <dbReference type="Pfam" id="PF00171"/>
    </source>
</evidence>
<comment type="pathway">
    <text evidence="1">Amino-acid degradation; L-proline degradation into L-glutamate; L-glutamate from L-proline: step 2/2.</text>
</comment>
<proteinExistence type="predicted"/>
<dbReference type="PANTHER" id="PTHR42862:SF1">
    <property type="entry name" value="DELTA-1-PYRROLINE-5-CARBOXYLATE DEHYDROGENASE 2, ISOFORM A-RELATED"/>
    <property type="match status" value="1"/>
</dbReference>
<dbReference type="InterPro" id="IPR016162">
    <property type="entry name" value="Ald_DH_N"/>
</dbReference>
<sequence length="1040" mass="115354">MTSNTLPFSEYYLIDEETWVNQLLDYANPGIEKREEIKRLAAYLVENVRAKIDDMDGVDAFMKEYDLSSKEGILLMCLAEALLRIPDKTTVDKLIKDKILDADWKSHLGKSDLLFVNASTWGLMLTGKVIDSDDNKGAMKRALDKLINKTGEPFIRQGVHHAMQMMGKHFVMGRNIKEAITRSAKEDFKAYRYSYDMLGETALTQEDADRYFEAYMYSIASIANSNQEKHIHDASSLSIKLSALHPRYDVANIERVINELVPRVLTIANHAKEFNVALTIDAEEADRLEISLTVFEAVYAQLTNYQGFGLVIQAYQKRAFKVLEWLAGQFDKHQRVIPIRLVKGAYWDTEIKRAQEQGLEHYPVFTRKANTDLSYQACARFLLNNRSRFYPQFATHNANTVASIKVLAGKQGGYEFQRLHGMGQALHAQSVSKEGLNRPCRIYAPVGSHEDLLPYLVRRLLENGANTSFVNRLTDLTLDINEITQDPIEKAHKHFTHKHPKLPLPKDIYGDSRVNSTGFNLADMHTLDALLNQVKAESALTHHATSLIPNTETLEMEPTPLIEVRSPANLDKTVGTYHRAHAAEIDLAVQNAQAEFPQWRDQAVSVKSEYLWQLADLLEQNSHTLIYLLQSEAGKTLNDCIAELREAVDFCRYYAHQAIELCAVGEKMPGPTGESNYLYHQGKGLFVCISPWNFPLAIYVGQIVAALVTGNCVIAKPAESTSLIAHFTAQLIHQSGIPKKVFQLVLGSGSQIGNQLCQNNAVTGVVFTGSTQTAQTINLHLASRKNASIATLIAETGGQNCMIADSSCLPEQLVKDVINSAFLSAGQRCSALRVLFIQDDVADKVIHMLKGAMDELSIGNPQLFSTDVGPVINEKALNVLQSHKIQMEQVATPIKSLTEPKINGHYFAPQAVEISDIEVLEQEIFGPFLHVIRFKGKELDQVINAINDTGYGLTAGIHSRIDETVKHVTSRIQAGNCYINRNMIGAVVGVQPFGGMGLSGTGPKAGGSGYLRPFLIEKTVTNNLSAVGGNADLLALSDDD</sequence>
<accession>A0A3B0W6D0</accession>
<dbReference type="Gene3D" id="3.20.20.220">
    <property type="match status" value="1"/>
</dbReference>
<evidence type="ECO:0000259" key="8">
    <source>
        <dbReference type="Pfam" id="PF14850"/>
    </source>
</evidence>
<organism evidence="9">
    <name type="scientific">hydrothermal vent metagenome</name>
    <dbReference type="NCBI Taxonomy" id="652676"/>
    <lineage>
        <taxon>unclassified sequences</taxon>
        <taxon>metagenomes</taxon>
        <taxon>ecological metagenomes</taxon>
    </lineage>
</organism>
<dbReference type="PIRSF" id="PIRSF000197">
    <property type="entry name" value="Bifunct_PutA"/>
    <property type="match status" value="1"/>
</dbReference>
<dbReference type="SUPFAM" id="SSF81935">
    <property type="entry name" value="N-terminal domain of bifunctional PutA protein"/>
    <property type="match status" value="1"/>
</dbReference>
<name>A0A3B0W6D0_9ZZZZ</name>
<dbReference type="GO" id="GO:0003700">
    <property type="term" value="F:DNA-binding transcription factor activity"/>
    <property type="evidence" value="ECO:0007669"/>
    <property type="project" value="InterPro"/>
</dbReference>
<feature type="domain" description="Proline dehydrogenase" evidence="7">
    <location>
        <begin position="182"/>
        <end position="472"/>
    </location>
</feature>
<reference evidence="9" key="1">
    <citation type="submission" date="2018-06" db="EMBL/GenBank/DDBJ databases">
        <authorList>
            <person name="Zhirakovskaya E."/>
        </authorList>
    </citation>
    <scope>NUCLEOTIDE SEQUENCE</scope>
</reference>
<dbReference type="NCBIfam" id="NF008869">
    <property type="entry name" value="PRK11904.1"/>
    <property type="match status" value="1"/>
</dbReference>
<dbReference type="FunFam" id="3.40.309.10:FF:000005">
    <property type="entry name" value="1-pyrroline-5-carboxylate dehydrogenase 1"/>
    <property type="match status" value="1"/>
</dbReference>
<dbReference type="EC" id="1.2.1.88" evidence="2"/>
<dbReference type="InterPro" id="IPR029041">
    <property type="entry name" value="FAD-linked_oxidoreductase-like"/>
</dbReference>
<evidence type="ECO:0000256" key="2">
    <source>
        <dbReference type="ARBA" id="ARBA00012884"/>
    </source>
</evidence>
<evidence type="ECO:0000259" key="7">
    <source>
        <dbReference type="Pfam" id="PF01619"/>
    </source>
</evidence>
<feature type="domain" description="Aldehyde dehydrogenase" evidence="6">
    <location>
        <begin position="562"/>
        <end position="1020"/>
    </location>
</feature>
<dbReference type="InterPro" id="IPR050485">
    <property type="entry name" value="Proline_metab_enzyme"/>
</dbReference>
<dbReference type="SUPFAM" id="SSF51730">
    <property type="entry name" value="FAD-linked oxidoreductase"/>
    <property type="match status" value="1"/>
</dbReference>
<dbReference type="GO" id="GO:0003842">
    <property type="term" value="F:L-glutamate gamma-semialdehyde dehydrogenase activity"/>
    <property type="evidence" value="ECO:0007669"/>
    <property type="project" value="UniProtKB-EC"/>
</dbReference>
<feature type="domain" description="Proline dehydrogenase PutA" evidence="8">
    <location>
        <begin position="58"/>
        <end position="170"/>
    </location>
</feature>
<evidence type="ECO:0000313" key="9">
    <source>
        <dbReference type="EMBL" id="VAW44859.1"/>
    </source>
</evidence>
<dbReference type="Pfam" id="PF01619">
    <property type="entry name" value="Pro_dh"/>
    <property type="match status" value="1"/>
</dbReference>
<dbReference type="AlphaFoldDB" id="A0A3B0W6D0"/>
<dbReference type="InterPro" id="IPR016161">
    <property type="entry name" value="Ald_DH/histidinol_DH"/>
</dbReference>
<dbReference type="GO" id="GO:0010133">
    <property type="term" value="P:L-proline catabolic process to L-glutamate"/>
    <property type="evidence" value="ECO:0007669"/>
    <property type="project" value="InterPro"/>
</dbReference>
<dbReference type="InterPro" id="IPR016163">
    <property type="entry name" value="Ald_DH_C"/>
</dbReference>
<dbReference type="Gene3D" id="1.20.5.460">
    <property type="entry name" value="Single helix bin"/>
    <property type="match status" value="1"/>
</dbReference>
<dbReference type="Pfam" id="PF00171">
    <property type="entry name" value="Aldedh"/>
    <property type="match status" value="1"/>
</dbReference>
<dbReference type="EMBL" id="UOFB01000060">
    <property type="protein sequence ID" value="VAW44859.1"/>
    <property type="molecule type" value="Genomic_DNA"/>
</dbReference>
<dbReference type="InterPro" id="IPR005933">
    <property type="entry name" value="PutA_C"/>
</dbReference>
<evidence type="ECO:0000256" key="1">
    <source>
        <dbReference type="ARBA" id="ARBA00004786"/>
    </source>
</evidence>
<dbReference type="NCBIfam" id="TIGR01238">
    <property type="entry name" value="D1pyr5carbox3"/>
    <property type="match status" value="1"/>
</dbReference>
<dbReference type="PANTHER" id="PTHR42862">
    <property type="entry name" value="DELTA-1-PYRROLINE-5-CARBOXYLATE DEHYDROGENASE 1, ISOFORM A-RELATED"/>
    <property type="match status" value="1"/>
</dbReference>
<dbReference type="InterPro" id="IPR016160">
    <property type="entry name" value="Ald_DH_CS_CYS"/>
</dbReference>
<evidence type="ECO:0000256" key="5">
    <source>
        <dbReference type="ARBA" id="ARBA00048142"/>
    </source>
</evidence>
<gene>
    <name evidence="9" type="ORF">MNBD_GAMMA04-1107</name>
</gene>
<dbReference type="SUPFAM" id="SSF53720">
    <property type="entry name" value="ALDH-like"/>
    <property type="match status" value="1"/>
</dbReference>
<evidence type="ECO:0000256" key="3">
    <source>
        <dbReference type="ARBA" id="ARBA00023002"/>
    </source>
</evidence>
<dbReference type="InterPro" id="IPR024089">
    <property type="entry name" value="PRODH_PutA_dom_I/II"/>
</dbReference>
<dbReference type="InterPro" id="IPR025703">
    <property type="entry name" value="Bifunct_PutA"/>
</dbReference>
<protein>
    <recommendedName>
        <fullName evidence="2">L-glutamate gamma-semialdehyde dehydrogenase</fullName>
        <ecNumber evidence="2">1.2.1.88</ecNumber>
    </recommendedName>
</protein>
<evidence type="ECO:0000256" key="4">
    <source>
        <dbReference type="ARBA" id="ARBA00023027"/>
    </source>
</evidence>